<dbReference type="AlphaFoldDB" id="A0A5C3LK63"/>
<evidence type="ECO:0000313" key="2">
    <source>
        <dbReference type="EMBL" id="TFK33138.1"/>
    </source>
</evidence>
<accession>A0A5C3LK63</accession>
<organism evidence="2 3">
    <name type="scientific">Crucibulum laeve</name>
    <dbReference type="NCBI Taxonomy" id="68775"/>
    <lineage>
        <taxon>Eukaryota</taxon>
        <taxon>Fungi</taxon>
        <taxon>Dikarya</taxon>
        <taxon>Basidiomycota</taxon>
        <taxon>Agaricomycotina</taxon>
        <taxon>Agaricomycetes</taxon>
        <taxon>Agaricomycetidae</taxon>
        <taxon>Agaricales</taxon>
        <taxon>Agaricineae</taxon>
        <taxon>Nidulariaceae</taxon>
        <taxon>Crucibulum</taxon>
    </lineage>
</organism>
<reference evidence="2 3" key="1">
    <citation type="journal article" date="2019" name="Nat. Ecol. Evol.">
        <title>Megaphylogeny resolves global patterns of mushroom evolution.</title>
        <authorList>
            <person name="Varga T."/>
            <person name="Krizsan K."/>
            <person name="Foldi C."/>
            <person name="Dima B."/>
            <person name="Sanchez-Garcia M."/>
            <person name="Sanchez-Ramirez S."/>
            <person name="Szollosi G.J."/>
            <person name="Szarkandi J.G."/>
            <person name="Papp V."/>
            <person name="Albert L."/>
            <person name="Andreopoulos W."/>
            <person name="Angelini C."/>
            <person name="Antonin V."/>
            <person name="Barry K.W."/>
            <person name="Bougher N.L."/>
            <person name="Buchanan P."/>
            <person name="Buyck B."/>
            <person name="Bense V."/>
            <person name="Catcheside P."/>
            <person name="Chovatia M."/>
            <person name="Cooper J."/>
            <person name="Damon W."/>
            <person name="Desjardin D."/>
            <person name="Finy P."/>
            <person name="Geml J."/>
            <person name="Haridas S."/>
            <person name="Hughes K."/>
            <person name="Justo A."/>
            <person name="Karasinski D."/>
            <person name="Kautmanova I."/>
            <person name="Kiss B."/>
            <person name="Kocsube S."/>
            <person name="Kotiranta H."/>
            <person name="LaButti K.M."/>
            <person name="Lechner B.E."/>
            <person name="Liimatainen K."/>
            <person name="Lipzen A."/>
            <person name="Lukacs Z."/>
            <person name="Mihaltcheva S."/>
            <person name="Morgado L.N."/>
            <person name="Niskanen T."/>
            <person name="Noordeloos M.E."/>
            <person name="Ohm R.A."/>
            <person name="Ortiz-Santana B."/>
            <person name="Ovrebo C."/>
            <person name="Racz N."/>
            <person name="Riley R."/>
            <person name="Savchenko A."/>
            <person name="Shiryaev A."/>
            <person name="Soop K."/>
            <person name="Spirin V."/>
            <person name="Szebenyi C."/>
            <person name="Tomsovsky M."/>
            <person name="Tulloss R.E."/>
            <person name="Uehling J."/>
            <person name="Grigoriev I.V."/>
            <person name="Vagvolgyi C."/>
            <person name="Papp T."/>
            <person name="Martin F.M."/>
            <person name="Miettinen O."/>
            <person name="Hibbett D.S."/>
            <person name="Nagy L.G."/>
        </authorList>
    </citation>
    <scope>NUCLEOTIDE SEQUENCE [LARGE SCALE GENOMIC DNA]</scope>
    <source>
        <strain evidence="2 3">CBS 166.37</strain>
    </source>
</reference>
<name>A0A5C3LK63_9AGAR</name>
<dbReference type="EMBL" id="ML213654">
    <property type="protein sequence ID" value="TFK33138.1"/>
    <property type="molecule type" value="Genomic_DNA"/>
</dbReference>
<proteinExistence type="predicted"/>
<dbReference type="Proteomes" id="UP000308652">
    <property type="component" value="Unassembled WGS sequence"/>
</dbReference>
<sequence>MLCLVLSSLGVVLVLSSTLSCSCHSLGRHACSIIQVVVLAPSSTSPCLQLSMLSCSYCHPRRLARAIVSAVVLVPLSMQSCSSHRLGHHTRTVVPCRSTRARVLDIVLALSFDTHARAVVFASSSMLSCSSLVLRLRRLGRC</sequence>
<evidence type="ECO:0000313" key="3">
    <source>
        <dbReference type="Proteomes" id="UP000308652"/>
    </source>
</evidence>
<gene>
    <name evidence="2" type="ORF">BDQ12DRAFT_691546</name>
</gene>
<feature type="chain" id="PRO_5023147826" description="Secreted protein" evidence="1">
    <location>
        <begin position="17"/>
        <end position="142"/>
    </location>
</feature>
<evidence type="ECO:0000256" key="1">
    <source>
        <dbReference type="SAM" id="SignalP"/>
    </source>
</evidence>
<protein>
    <recommendedName>
        <fullName evidence="4">Secreted protein</fullName>
    </recommendedName>
</protein>
<keyword evidence="1" id="KW-0732">Signal</keyword>
<feature type="signal peptide" evidence="1">
    <location>
        <begin position="1"/>
        <end position="16"/>
    </location>
</feature>
<keyword evidence="3" id="KW-1185">Reference proteome</keyword>
<evidence type="ECO:0008006" key="4">
    <source>
        <dbReference type="Google" id="ProtNLM"/>
    </source>
</evidence>